<name>L7V0H7_9APIC</name>
<evidence type="ECO:0000256" key="1">
    <source>
        <dbReference type="SAM" id="MobiDB-lite"/>
    </source>
</evidence>
<evidence type="ECO:0000313" key="3">
    <source>
        <dbReference type="EMBL" id="AGC60006.1"/>
    </source>
</evidence>
<dbReference type="AlphaFoldDB" id="L7V0H7"/>
<organism evidence="3">
    <name type="scientific">Babesia orientalis</name>
    <dbReference type="NCBI Taxonomy" id="273649"/>
    <lineage>
        <taxon>Eukaryota</taxon>
        <taxon>Sar</taxon>
        <taxon>Alveolata</taxon>
        <taxon>Apicomplexa</taxon>
        <taxon>Aconoidasida</taxon>
        <taxon>Piroplasmida</taxon>
        <taxon>Babesiidae</taxon>
        <taxon>Babesia</taxon>
    </lineage>
</organism>
<sequence length="477" mass="55532">MRAISSVVSCAFWLVAGSASAIRYSQRAGSLAPAEVIGDVAATLATADKVMTVRDHMYQIAKDMKEYLAEVRDKLADEVCNKAPEDSNCREMVNIYSDRCEMYGCLKIDAVKYPVDEEYQPLSLPNAYQLDAAFTLFKNCPSNPWKNDVKREWMRFRNGPKQGDYHHFLVSILESNLTQEEGVTDLEFLINKLLYMATVYYKTYLNVSSSNAKFFNRFTFATKLFGSNFKHIVKDVIRWNVPADVDEYSVSRVKHITTGYNDYMLTQIPTLSKFAQKFSDMVVKLILTNLTGYVEAPWYKRWFKKFRQFFSEKIGAPTKEFFVDTHEKTKDFFENKVAKPTKEFFVNNHEKTKDFFENKVAKPTKEFFVNNHEKTKDFFENKVGKPTKEFFVNNHEKTKEFLDNNVGKPTKEFFVDTHEKTKDFFENKVAKPTKNFFSKIRQGAKDLFGKLRKPSTSEDDNSNNNRAEDYGIDFYDY</sequence>
<dbReference type="EMBL" id="JX993940">
    <property type="protein sequence ID" value="AGC60006.1"/>
    <property type="molecule type" value="Genomic_DNA"/>
</dbReference>
<accession>L7V0H7</accession>
<keyword evidence="2" id="KW-0732">Signal</keyword>
<evidence type="ECO:0000256" key="2">
    <source>
        <dbReference type="SAM" id="SignalP"/>
    </source>
</evidence>
<feature type="signal peptide" evidence="2">
    <location>
        <begin position="1"/>
        <end position="21"/>
    </location>
</feature>
<feature type="chain" id="PRO_5003984402" evidence="2">
    <location>
        <begin position="22"/>
        <end position="477"/>
    </location>
</feature>
<dbReference type="Pfam" id="PF03085">
    <property type="entry name" value="RAP-1"/>
    <property type="match status" value="1"/>
</dbReference>
<protein>
    <submittedName>
        <fullName evidence="3">Rhoptry-associated protein 1</fullName>
    </submittedName>
</protein>
<reference evidence="3" key="1">
    <citation type="journal article" date="2014" name="Vet. Parasitol.">
        <title>Molecular cloning and characterization of Babesia orientalis rhoptry-associated protein 1.</title>
        <authorList>
            <person name="Yu Q."/>
            <person name="He L."/>
            <person name="Zhang W.J."/>
            <person name="Cheng J.X."/>
            <person name="Hu J.F."/>
            <person name="Miao X.Y."/>
            <person name="Huang Y."/>
            <person name="Fan L.Z."/>
            <person name="Khan M.K."/>
            <person name="Zhou Y.Q."/>
            <person name="Hu M."/>
            <person name="Zhao J.L."/>
        </authorList>
    </citation>
    <scope>NUCLEOTIDE SEQUENCE</scope>
    <source>
        <strain evidence="3">A</strain>
    </source>
</reference>
<proteinExistence type="predicted"/>
<gene>
    <name evidence="3" type="primary">RAP1</name>
</gene>
<dbReference type="InterPro" id="IPR004318">
    <property type="entry name" value="RAP-1"/>
</dbReference>
<feature type="region of interest" description="Disordered" evidence="1">
    <location>
        <begin position="448"/>
        <end position="477"/>
    </location>
</feature>